<evidence type="ECO:0000256" key="5">
    <source>
        <dbReference type="ARBA" id="ARBA00022989"/>
    </source>
</evidence>
<name>A0A2N9GR36_FAGSY</name>
<dbReference type="GO" id="GO:0016020">
    <property type="term" value="C:membrane"/>
    <property type="evidence" value="ECO:0007669"/>
    <property type="project" value="UniProtKB-SubCell"/>
</dbReference>
<keyword evidence="7" id="KW-0560">Oxidoreductase</keyword>
<dbReference type="GO" id="GO:0016132">
    <property type="term" value="P:brassinosteroid biosynthetic process"/>
    <property type="evidence" value="ECO:0007669"/>
    <property type="project" value="TreeGrafter"/>
</dbReference>
<dbReference type="AlphaFoldDB" id="A0A2N9GR36"/>
<sequence>MENYLLAPWASHLSGRPSLFLSTSKSIDMPPFIKKRMKQYGPIFRTSLAGRPVVVSSDPEFNYYVFQQEGKLVERWYMDSFAKILHQDATRINAHKNIHKYLRNLILGSFGPEVLKDKMLPKLEDAINQRLLGWSKLSSLEVKKSTSSLIFDFTAKQLFSYEAEKSSENIGESFTNFLQGLMSFPINIPGTAYYNCLQEEHEAIIKNRENANSGLTWKEYRSMTFTHNVISESLRLSSVAPGILRRTLEDIQVNGYTIPKGWALMVVPAALQLNPSTYEDPLAFNPWRWQDISANVTAKNFIPFGAGMTSCAGADFSKVLMGVFVHVMVTKYRWTTIKGGEVFRSPTLGFGDGFHIQVSPKHG</sequence>
<dbReference type="PANTHER" id="PTHR24286">
    <property type="entry name" value="CYTOCHROME P450 26"/>
    <property type="match status" value="1"/>
</dbReference>
<dbReference type="PANTHER" id="PTHR24286:SF90">
    <property type="entry name" value="CYTOCHROME P450"/>
    <property type="match status" value="1"/>
</dbReference>
<protein>
    <recommendedName>
        <fullName evidence="9">Cytochrome P450</fullName>
    </recommendedName>
</protein>
<evidence type="ECO:0000256" key="7">
    <source>
        <dbReference type="RuleBase" id="RU000461"/>
    </source>
</evidence>
<keyword evidence="5" id="KW-1133">Transmembrane helix</keyword>
<evidence type="ECO:0000256" key="1">
    <source>
        <dbReference type="ARBA" id="ARBA00004167"/>
    </source>
</evidence>
<keyword evidence="7" id="KW-0503">Monooxygenase</keyword>
<evidence type="ECO:0008006" key="9">
    <source>
        <dbReference type="Google" id="ProtNLM"/>
    </source>
</evidence>
<evidence type="ECO:0000256" key="6">
    <source>
        <dbReference type="ARBA" id="ARBA00023004"/>
    </source>
</evidence>
<comment type="similarity">
    <text evidence="2 7">Belongs to the cytochrome P450 family.</text>
</comment>
<dbReference type="Gene3D" id="1.10.630.10">
    <property type="entry name" value="Cytochrome P450"/>
    <property type="match status" value="2"/>
</dbReference>
<keyword evidence="7" id="KW-0349">Heme</keyword>
<proteinExistence type="inferred from homology"/>
<keyword evidence="5" id="KW-0472">Membrane</keyword>
<dbReference type="EMBL" id="OIVN01002239">
    <property type="protein sequence ID" value="SPD01918.1"/>
    <property type="molecule type" value="Genomic_DNA"/>
</dbReference>
<dbReference type="GO" id="GO:0016125">
    <property type="term" value="P:sterol metabolic process"/>
    <property type="evidence" value="ECO:0007669"/>
    <property type="project" value="TreeGrafter"/>
</dbReference>
<dbReference type="GO" id="GO:0016705">
    <property type="term" value="F:oxidoreductase activity, acting on paired donors, with incorporation or reduction of molecular oxygen"/>
    <property type="evidence" value="ECO:0007669"/>
    <property type="project" value="InterPro"/>
</dbReference>
<accession>A0A2N9GR36</accession>
<comment type="subcellular location">
    <subcellularLocation>
        <location evidence="1">Membrane</location>
        <topology evidence="1">Single-pass membrane protein</topology>
    </subcellularLocation>
</comment>
<organism evidence="8">
    <name type="scientific">Fagus sylvatica</name>
    <name type="common">Beechnut</name>
    <dbReference type="NCBI Taxonomy" id="28930"/>
    <lineage>
        <taxon>Eukaryota</taxon>
        <taxon>Viridiplantae</taxon>
        <taxon>Streptophyta</taxon>
        <taxon>Embryophyta</taxon>
        <taxon>Tracheophyta</taxon>
        <taxon>Spermatophyta</taxon>
        <taxon>Magnoliopsida</taxon>
        <taxon>eudicotyledons</taxon>
        <taxon>Gunneridae</taxon>
        <taxon>Pentapetalae</taxon>
        <taxon>rosids</taxon>
        <taxon>fabids</taxon>
        <taxon>Fagales</taxon>
        <taxon>Fagaceae</taxon>
        <taxon>Fagus</taxon>
    </lineage>
</organism>
<evidence type="ECO:0000313" key="8">
    <source>
        <dbReference type="EMBL" id="SPD01918.1"/>
    </source>
</evidence>
<dbReference type="InterPro" id="IPR002397">
    <property type="entry name" value="Cyt_P450_B"/>
</dbReference>
<evidence type="ECO:0000256" key="4">
    <source>
        <dbReference type="ARBA" id="ARBA00022723"/>
    </source>
</evidence>
<dbReference type="Pfam" id="PF00067">
    <property type="entry name" value="p450"/>
    <property type="match status" value="2"/>
</dbReference>
<gene>
    <name evidence="8" type="ORF">FSB_LOCUS29800</name>
</gene>
<evidence type="ECO:0000256" key="2">
    <source>
        <dbReference type="ARBA" id="ARBA00010617"/>
    </source>
</evidence>
<keyword evidence="4 7" id="KW-0479">Metal-binding</keyword>
<dbReference type="SUPFAM" id="SSF48264">
    <property type="entry name" value="Cytochrome P450"/>
    <property type="match status" value="1"/>
</dbReference>
<dbReference type="InterPro" id="IPR001128">
    <property type="entry name" value="Cyt_P450"/>
</dbReference>
<dbReference type="InterPro" id="IPR036396">
    <property type="entry name" value="Cyt_P450_sf"/>
</dbReference>
<keyword evidence="6 7" id="KW-0408">Iron</keyword>
<dbReference type="PROSITE" id="PS00086">
    <property type="entry name" value="CYTOCHROME_P450"/>
    <property type="match status" value="1"/>
</dbReference>
<reference evidence="8" key="1">
    <citation type="submission" date="2018-02" db="EMBL/GenBank/DDBJ databases">
        <authorList>
            <person name="Cohen D.B."/>
            <person name="Kent A.D."/>
        </authorList>
    </citation>
    <scope>NUCLEOTIDE SEQUENCE</scope>
</reference>
<dbReference type="GO" id="GO:0010268">
    <property type="term" value="P:brassinosteroid homeostasis"/>
    <property type="evidence" value="ECO:0007669"/>
    <property type="project" value="TreeGrafter"/>
</dbReference>
<dbReference type="PRINTS" id="PR00359">
    <property type="entry name" value="BP450"/>
</dbReference>
<keyword evidence="3" id="KW-0812">Transmembrane</keyword>
<dbReference type="GO" id="GO:0004497">
    <property type="term" value="F:monooxygenase activity"/>
    <property type="evidence" value="ECO:0007669"/>
    <property type="project" value="UniProtKB-KW"/>
</dbReference>
<dbReference type="GO" id="GO:0020037">
    <property type="term" value="F:heme binding"/>
    <property type="evidence" value="ECO:0007669"/>
    <property type="project" value="InterPro"/>
</dbReference>
<dbReference type="GO" id="GO:0005506">
    <property type="term" value="F:iron ion binding"/>
    <property type="evidence" value="ECO:0007669"/>
    <property type="project" value="InterPro"/>
</dbReference>
<dbReference type="InterPro" id="IPR017972">
    <property type="entry name" value="Cyt_P450_CS"/>
</dbReference>
<evidence type="ECO:0000256" key="3">
    <source>
        <dbReference type="ARBA" id="ARBA00022692"/>
    </source>
</evidence>